<dbReference type="EMBL" id="JALQCY010000002">
    <property type="protein sequence ID" value="MCK9793769.1"/>
    <property type="molecule type" value="Genomic_DNA"/>
</dbReference>
<evidence type="ECO:0000313" key="5">
    <source>
        <dbReference type="EMBL" id="MCK9793769.1"/>
    </source>
</evidence>
<dbReference type="InterPro" id="IPR036388">
    <property type="entry name" value="WH-like_DNA-bd_sf"/>
</dbReference>
<dbReference type="PRINTS" id="PR00778">
    <property type="entry name" value="HTHARSR"/>
</dbReference>
<evidence type="ECO:0000256" key="2">
    <source>
        <dbReference type="ARBA" id="ARBA00023125"/>
    </source>
</evidence>
<dbReference type="Proteomes" id="UP001651050">
    <property type="component" value="Unassembled WGS sequence"/>
</dbReference>
<reference evidence="5 6" key="1">
    <citation type="submission" date="2022-02" db="EMBL/GenBank/DDBJ databases">
        <title>The car tank lid bacteriome: a reservoir of bacteria with potential in bioremediation of fuel.</title>
        <authorList>
            <person name="Vidal-Verdu A."/>
            <person name="Gomez-Martinez D."/>
            <person name="Latorre-Perez A."/>
            <person name="Pereto J."/>
            <person name="Porcar M."/>
        </authorList>
    </citation>
    <scope>NUCLEOTIDE SEQUENCE [LARGE SCALE GENOMIC DNA]</scope>
    <source>
        <strain evidence="5 6">4D.3</strain>
    </source>
</reference>
<sequence length="148" mass="15863">MPDGAPGTARRGVFEALGDPVRRRLLELLASGEQPAGDLVAAVRAEAGISQPAVSQHLRVLRDARLVTVRAEGTRRHYAVDDAGLDVVRLWLARFAEPFAQPLDALETELARGRRERRRGAPVEATAEALVEVPVEERGGTGGEARGA</sequence>
<feature type="domain" description="HTH arsR-type" evidence="4">
    <location>
        <begin position="2"/>
        <end position="100"/>
    </location>
</feature>
<dbReference type="CDD" id="cd00090">
    <property type="entry name" value="HTH_ARSR"/>
    <property type="match status" value="1"/>
</dbReference>
<organism evidence="5 6">
    <name type="scientific">Isoptericola peretonis</name>
    <dbReference type="NCBI Taxonomy" id="2918523"/>
    <lineage>
        <taxon>Bacteria</taxon>
        <taxon>Bacillati</taxon>
        <taxon>Actinomycetota</taxon>
        <taxon>Actinomycetes</taxon>
        <taxon>Micrococcales</taxon>
        <taxon>Promicromonosporaceae</taxon>
        <taxon>Isoptericola</taxon>
    </lineage>
</organism>
<dbReference type="PROSITE" id="PS50987">
    <property type="entry name" value="HTH_ARSR_2"/>
    <property type="match status" value="1"/>
</dbReference>
<gene>
    <name evidence="5" type="ORF">M1843_08440</name>
</gene>
<dbReference type="Gene3D" id="1.10.10.10">
    <property type="entry name" value="Winged helix-like DNA-binding domain superfamily/Winged helix DNA-binding domain"/>
    <property type="match status" value="1"/>
</dbReference>
<dbReference type="NCBIfam" id="NF033788">
    <property type="entry name" value="HTH_metalloreg"/>
    <property type="match status" value="1"/>
</dbReference>
<dbReference type="InterPro" id="IPR001845">
    <property type="entry name" value="HTH_ArsR_DNA-bd_dom"/>
</dbReference>
<dbReference type="SUPFAM" id="SSF46785">
    <property type="entry name" value="Winged helix' DNA-binding domain"/>
    <property type="match status" value="1"/>
</dbReference>
<dbReference type="SMART" id="SM00418">
    <property type="entry name" value="HTH_ARSR"/>
    <property type="match status" value="1"/>
</dbReference>
<dbReference type="Pfam" id="PF01022">
    <property type="entry name" value="HTH_5"/>
    <property type="match status" value="1"/>
</dbReference>
<keyword evidence="2" id="KW-0238">DNA-binding</keyword>
<dbReference type="InterPro" id="IPR011991">
    <property type="entry name" value="ArsR-like_HTH"/>
</dbReference>
<dbReference type="InterPro" id="IPR036390">
    <property type="entry name" value="WH_DNA-bd_sf"/>
</dbReference>
<dbReference type="InterPro" id="IPR051081">
    <property type="entry name" value="HTH_MetalResp_TranReg"/>
</dbReference>
<keyword evidence="3" id="KW-0804">Transcription</keyword>
<comment type="caution">
    <text evidence="5">The sequence shown here is derived from an EMBL/GenBank/DDBJ whole genome shotgun (WGS) entry which is preliminary data.</text>
</comment>
<protein>
    <submittedName>
        <fullName evidence="5">Metalloregulator ArsR/SmtB family transcription factor</fullName>
    </submittedName>
</protein>
<dbReference type="PANTHER" id="PTHR33154">
    <property type="entry name" value="TRANSCRIPTIONAL REGULATOR, ARSR FAMILY"/>
    <property type="match status" value="1"/>
</dbReference>
<accession>A0ABT0J2T8</accession>
<evidence type="ECO:0000259" key="4">
    <source>
        <dbReference type="PROSITE" id="PS50987"/>
    </source>
</evidence>
<evidence type="ECO:0000256" key="1">
    <source>
        <dbReference type="ARBA" id="ARBA00023015"/>
    </source>
</evidence>
<proteinExistence type="predicted"/>
<evidence type="ECO:0000313" key="6">
    <source>
        <dbReference type="Proteomes" id="UP001651050"/>
    </source>
</evidence>
<dbReference type="RefSeq" id="WP_416343601.1">
    <property type="nucleotide sequence ID" value="NZ_JALQCY010000002.1"/>
</dbReference>
<keyword evidence="6" id="KW-1185">Reference proteome</keyword>
<evidence type="ECO:0000256" key="3">
    <source>
        <dbReference type="ARBA" id="ARBA00023163"/>
    </source>
</evidence>
<keyword evidence="1" id="KW-0805">Transcription regulation</keyword>
<dbReference type="PANTHER" id="PTHR33154:SF33">
    <property type="entry name" value="TRANSCRIPTIONAL REPRESSOR SDPR"/>
    <property type="match status" value="1"/>
</dbReference>
<name>A0ABT0J2T8_9MICO</name>